<sequence>MLTLLYLKFDYGGPSVYNGRCRLLPPEGGDFIRAYCQSWSDACALMGNGYKVVSVAYFTSVPEVVSIILEKK</sequence>
<dbReference type="EMBL" id="BK015215">
    <property type="protein sequence ID" value="DAD96317.1"/>
    <property type="molecule type" value="Genomic_DNA"/>
</dbReference>
<organism evidence="1">
    <name type="scientific">Myoviridae sp. ctagO6</name>
    <dbReference type="NCBI Taxonomy" id="2826667"/>
    <lineage>
        <taxon>Viruses</taxon>
        <taxon>Duplodnaviria</taxon>
        <taxon>Heunggongvirae</taxon>
        <taxon>Uroviricota</taxon>
        <taxon>Caudoviricetes</taxon>
    </lineage>
</organism>
<evidence type="ECO:0000313" key="1">
    <source>
        <dbReference type="EMBL" id="DAD96317.1"/>
    </source>
</evidence>
<proteinExistence type="predicted"/>
<accession>A0A8S5NNE0</accession>
<protein>
    <submittedName>
        <fullName evidence="1">Uncharacterized protein</fullName>
    </submittedName>
</protein>
<reference evidence="1" key="1">
    <citation type="journal article" date="2021" name="Proc. Natl. Acad. Sci. U.S.A.">
        <title>A Catalog of Tens of Thousands of Viruses from Human Metagenomes Reveals Hidden Associations with Chronic Diseases.</title>
        <authorList>
            <person name="Tisza M.J."/>
            <person name="Buck C.B."/>
        </authorList>
    </citation>
    <scope>NUCLEOTIDE SEQUENCE</scope>
    <source>
        <strain evidence="1">CtagO6</strain>
    </source>
</reference>
<name>A0A8S5NNE0_9CAUD</name>